<keyword evidence="2 3" id="KW-0040">ANK repeat</keyword>
<feature type="repeat" description="ANK" evidence="3">
    <location>
        <begin position="242"/>
        <end position="267"/>
    </location>
</feature>
<dbReference type="PANTHER" id="PTHR46680:SF3">
    <property type="entry name" value="NF-KAPPA-B INHIBITOR CACTUS"/>
    <property type="match status" value="1"/>
</dbReference>
<dbReference type="InterPro" id="IPR002110">
    <property type="entry name" value="Ankyrin_rpt"/>
</dbReference>
<evidence type="ECO:0000313" key="6">
    <source>
        <dbReference type="Proteomes" id="UP001392437"/>
    </source>
</evidence>
<protein>
    <recommendedName>
        <fullName evidence="7">Ankyrin repeat-containing protein</fullName>
    </recommendedName>
</protein>
<dbReference type="Gene3D" id="1.25.40.20">
    <property type="entry name" value="Ankyrin repeat-containing domain"/>
    <property type="match status" value="1"/>
</dbReference>
<proteinExistence type="predicted"/>
<evidence type="ECO:0008006" key="7">
    <source>
        <dbReference type="Google" id="ProtNLM"/>
    </source>
</evidence>
<evidence type="ECO:0000256" key="2">
    <source>
        <dbReference type="ARBA" id="ARBA00023043"/>
    </source>
</evidence>
<feature type="repeat" description="ANK" evidence="3">
    <location>
        <begin position="176"/>
        <end position="208"/>
    </location>
</feature>
<evidence type="ECO:0000313" key="5">
    <source>
        <dbReference type="EMBL" id="KAK8106597.1"/>
    </source>
</evidence>
<feature type="compositionally biased region" description="Basic and acidic residues" evidence="4">
    <location>
        <begin position="7"/>
        <end position="18"/>
    </location>
</feature>
<dbReference type="PROSITE" id="PS50297">
    <property type="entry name" value="ANK_REP_REGION"/>
    <property type="match status" value="3"/>
</dbReference>
<name>A0AAW0QLZ1_9PEZI</name>
<feature type="region of interest" description="Disordered" evidence="4">
    <location>
        <begin position="1"/>
        <end position="63"/>
    </location>
</feature>
<gene>
    <name evidence="5" type="ORF">PG999_009956</name>
</gene>
<dbReference type="AlphaFoldDB" id="A0AAW0QLZ1"/>
<dbReference type="SMART" id="SM00248">
    <property type="entry name" value="ANK"/>
    <property type="match status" value="3"/>
</dbReference>
<dbReference type="InterPro" id="IPR036770">
    <property type="entry name" value="Ankyrin_rpt-contain_sf"/>
</dbReference>
<dbReference type="SUPFAM" id="SSF48403">
    <property type="entry name" value="Ankyrin repeat"/>
    <property type="match status" value="1"/>
</dbReference>
<dbReference type="PANTHER" id="PTHR46680">
    <property type="entry name" value="NF-KAPPA-B INHIBITOR ALPHA"/>
    <property type="match status" value="1"/>
</dbReference>
<organism evidence="5 6">
    <name type="scientific">Apiospora kogelbergensis</name>
    <dbReference type="NCBI Taxonomy" id="1337665"/>
    <lineage>
        <taxon>Eukaryota</taxon>
        <taxon>Fungi</taxon>
        <taxon>Dikarya</taxon>
        <taxon>Ascomycota</taxon>
        <taxon>Pezizomycotina</taxon>
        <taxon>Sordariomycetes</taxon>
        <taxon>Xylariomycetidae</taxon>
        <taxon>Amphisphaeriales</taxon>
        <taxon>Apiosporaceae</taxon>
        <taxon>Apiospora</taxon>
    </lineage>
</organism>
<sequence>MCTDAGSEVKRKQLERPADNPSVTVVLDDTSSAAAPTSSVARTHRPHLAHQSPMGDQRTRDMASEVTTTQYLTQQNQEQPYLGSASDQTNVYAVEQMETGNTRCYTSRTFQRYPTSYTRAEDLPRFDMAATSILPTNNDLTQAASAPPVPAAATQEDDLFNLFNDNSKPHKLHRPMGGTPLHIAAALGHLSTVKILIVYGADINAVDDARLTPAHYAALNNHGAVLSTLLENGANSNGVDPEGYTLLYKAAENGYDDVVERLLRHGVCADPGCLALCMSGSNLDGPISAAVHPGQDNNVGAPWVTMHIPLKLQNAQLHGALESRIPQVRCQIILTLSYCTPTAHRLRMSMYIAPNKREIPARSFNLHLGASPVRRTRRRESYKGFMLQLDVITNAENDCTSPTLHEFSRKVCNIDLHKNNPLIRQAVQNGVHSDAAKSFWSSYLVTPDLSFFPPSADSAVIPRHDASTQLKFPWEGSPPANIAEATLCKVAWATATPTPYGSNRQPNVVLAAIEYRGGDMGSNTMARGNSSDAIRALRGGFEGPHQFLPRPSQKYINSLEKALPHLPTNLLAQEQNAVLNQVNDRLSQCAFDFVAKY</sequence>
<keyword evidence="1" id="KW-0677">Repeat</keyword>
<comment type="caution">
    <text evidence="5">The sequence shown here is derived from an EMBL/GenBank/DDBJ whole genome shotgun (WGS) entry which is preliminary data.</text>
</comment>
<dbReference type="Proteomes" id="UP001392437">
    <property type="component" value="Unassembled WGS sequence"/>
</dbReference>
<keyword evidence="6" id="KW-1185">Reference proteome</keyword>
<dbReference type="PROSITE" id="PS50088">
    <property type="entry name" value="ANK_REPEAT"/>
    <property type="match status" value="3"/>
</dbReference>
<dbReference type="GO" id="GO:0005829">
    <property type="term" value="C:cytosol"/>
    <property type="evidence" value="ECO:0007669"/>
    <property type="project" value="TreeGrafter"/>
</dbReference>
<dbReference type="GO" id="GO:0071356">
    <property type="term" value="P:cellular response to tumor necrosis factor"/>
    <property type="evidence" value="ECO:0007669"/>
    <property type="project" value="TreeGrafter"/>
</dbReference>
<feature type="compositionally biased region" description="Low complexity" evidence="4">
    <location>
        <begin position="30"/>
        <end position="41"/>
    </location>
</feature>
<evidence type="ECO:0000256" key="3">
    <source>
        <dbReference type="PROSITE-ProRule" id="PRU00023"/>
    </source>
</evidence>
<dbReference type="GO" id="GO:0051059">
    <property type="term" value="F:NF-kappaB binding"/>
    <property type="evidence" value="ECO:0007669"/>
    <property type="project" value="TreeGrafter"/>
</dbReference>
<feature type="repeat" description="ANK" evidence="3">
    <location>
        <begin position="209"/>
        <end position="241"/>
    </location>
</feature>
<dbReference type="InterPro" id="IPR051070">
    <property type="entry name" value="NF-kappa-B_inhibitor"/>
</dbReference>
<evidence type="ECO:0000256" key="1">
    <source>
        <dbReference type="ARBA" id="ARBA00022737"/>
    </source>
</evidence>
<dbReference type="PRINTS" id="PR01415">
    <property type="entry name" value="ANKYRIN"/>
</dbReference>
<evidence type="ECO:0000256" key="4">
    <source>
        <dbReference type="SAM" id="MobiDB-lite"/>
    </source>
</evidence>
<accession>A0AAW0QLZ1</accession>
<reference evidence="5 6" key="1">
    <citation type="submission" date="2023-01" db="EMBL/GenBank/DDBJ databases">
        <title>Analysis of 21 Apiospora genomes using comparative genomics revels a genus with tremendous synthesis potential of carbohydrate active enzymes and secondary metabolites.</title>
        <authorList>
            <person name="Sorensen T."/>
        </authorList>
    </citation>
    <scope>NUCLEOTIDE SEQUENCE [LARGE SCALE GENOMIC DNA]</scope>
    <source>
        <strain evidence="5 6">CBS 117206</strain>
    </source>
</reference>
<dbReference type="Pfam" id="PF12796">
    <property type="entry name" value="Ank_2"/>
    <property type="match status" value="1"/>
</dbReference>
<dbReference type="EMBL" id="JAQQWP010000008">
    <property type="protein sequence ID" value="KAK8106597.1"/>
    <property type="molecule type" value="Genomic_DNA"/>
</dbReference>